<dbReference type="GO" id="GO:0005737">
    <property type="term" value="C:cytoplasm"/>
    <property type="evidence" value="ECO:0007669"/>
    <property type="project" value="TreeGrafter"/>
</dbReference>
<dbReference type="VEuPathDB" id="FungiDB:Z519_11333"/>
<feature type="region of interest" description="Disordered" evidence="1">
    <location>
        <begin position="225"/>
        <end position="247"/>
    </location>
</feature>
<feature type="region of interest" description="Disordered" evidence="1">
    <location>
        <begin position="415"/>
        <end position="439"/>
    </location>
</feature>
<evidence type="ECO:0000313" key="3">
    <source>
        <dbReference type="EMBL" id="KIW88222.1"/>
    </source>
</evidence>
<dbReference type="Gene3D" id="1.20.900.10">
    <property type="entry name" value="Dbl homology (DH) domain"/>
    <property type="match status" value="1"/>
</dbReference>
<dbReference type="SUPFAM" id="SSF48065">
    <property type="entry name" value="DBL homology domain (DH-domain)"/>
    <property type="match status" value="1"/>
</dbReference>
<dbReference type="OrthoDB" id="8059989at2759"/>
<proteinExistence type="predicted"/>
<dbReference type="AlphaFoldDB" id="A0A0D2FNC4"/>
<feature type="region of interest" description="Disordered" evidence="1">
    <location>
        <begin position="944"/>
        <end position="972"/>
    </location>
</feature>
<evidence type="ECO:0000256" key="1">
    <source>
        <dbReference type="SAM" id="MobiDB-lite"/>
    </source>
</evidence>
<name>A0A0D2FNC4_CLAB1</name>
<evidence type="ECO:0000259" key="2">
    <source>
        <dbReference type="PROSITE" id="PS50010"/>
    </source>
</evidence>
<dbReference type="PROSITE" id="PS50010">
    <property type="entry name" value="DH_2"/>
    <property type="match status" value="1"/>
</dbReference>
<dbReference type="SMART" id="SM00325">
    <property type="entry name" value="RhoGEF"/>
    <property type="match status" value="1"/>
</dbReference>
<dbReference type="PANTHER" id="PTHR45818">
    <property type="entry name" value="PROTEIN VAV"/>
    <property type="match status" value="1"/>
</dbReference>
<feature type="domain" description="DH" evidence="2">
    <location>
        <begin position="312"/>
        <end position="569"/>
    </location>
</feature>
<protein>
    <recommendedName>
        <fullName evidence="2">DH domain-containing protein</fullName>
    </recommendedName>
</protein>
<dbReference type="InterPro" id="IPR035899">
    <property type="entry name" value="DBL_dom_sf"/>
</dbReference>
<dbReference type="InterPro" id="IPR000219">
    <property type="entry name" value="DH_dom"/>
</dbReference>
<accession>A0A0D2FNC4</accession>
<keyword evidence="4" id="KW-1185">Reference proteome</keyword>
<dbReference type="RefSeq" id="XP_016614891.1">
    <property type="nucleotide sequence ID" value="XM_016769045.1"/>
</dbReference>
<reference evidence="3" key="1">
    <citation type="submission" date="2015-01" db="EMBL/GenBank/DDBJ databases">
        <title>The Genome Sequence of Cladophialophora bantiana CBS 173.52.</title>
        <authorList>
            <consortium name="The Broad Institute Genomics Platform"/>
            <person name="Cuomo C."/>
            <person name="de Hoog S."/>
            <person name="Gorbushina A."/>
            <person name="Stielow B."/>
            <person name="Teixiera M."/>
            <person name="Abouelleil A."/>
            <person name="Chapman S.B."/>
            <person name="Priest M."/>
            <person name="Young S.K."/>
            <person name="Wortman J."/>
            <person name="Nusbaum C."/>
            <person name="Birren B."/>
        </authorList>
    </citation>
    <scope>NUCLEOTIDE SEQUENCE [LARGE SCALE GENOMIC DNA]</scope>
    <source>
        <strain evidence="3">CBS 173.52</strain>
    </source>
</reference>
<dbReference type="CDD" id="cd00160">
    <property type="entry name" value="RhoGEF"/>
    <property type="match status" value="1"/>
</dbReference>
<dbReference type="PANTHER" id="PTHR45818:SF3">
    <property type="entry name" value="PROTEIN VAV"/>
    <property type="match status" value="1"/>
</dbReference>
<dbReference type="HOGENOM" id="CLU_010210_2_1_1"/>
<dbReference type="Pfam" id="PF00621">
    <property type="entry name" value="RhoGEF"/>
    <property type="match status" value="1"/>
</dbReference>
<dbReference type="GO" id="GO:0005085">
    <property type="term" value="F:guanyl-nucleotide exchange factor activity"/>
    <property type="evidence" value="ECO:0007669"/>
    <property type="project" value="InterPro"/>
</dbReference>
<sequence length="1025" mass="114354">MTAQLLPSIIASPFSRHFDTRANIYCASRSAYSSRPTISSASLKPFCVHQDSQASSSSVLSFASAPAQTDKADRDLLGSENILRGLVRQTSVQSSTNGPKVHSECYDSLPGVQDARLLFAQPSHADPRGEIEPTQRYLVSTSQARQPLAELHNEEKRTSGLRHNFNLGVRVQHQLRTSLFTEPYSTEQEKSQDLITHIREHTRDWFSAVDEPSQSLFETSFFVDTTEDGPKTGPHSVSHRKRHSTASSGFVHTMKTASLSNASFSLVPRSLRIGRSTDSSCIFGSGARPSMESDRPPTAASVDEAAFRRAIKRRQILVELVTSEESYIADLKALIYLHSTLLATTMTVVGRVRTSVLRNVHDLLSVHERLLERLHQAAYEAAARKWADTTSPRHLGSPPYRKRWKSLESSAAVKMGRSHRRTRSSMESSEASRGRTYLGGAEPRDVTDVAAIFKDFLSDFLVYEEYCANHSLVAHELQRHAPTLWSTYESGIESLARSLAALDHKHQNERKGLTVGDLLIKPIQRMTKYPLLFDDLLKQTPVADCPSAHSDLEAILTCLREVVQTVNKATDNHETRTQIQRRWSLQTRLIYDKVSLQAEQFRMLGNIRLSGVLHVTWQTKNNRVDGRYALCILLDTSLVVALPAGTTAKFEVIAFLHLPDTRIESASDGRGLQCHSTLYTWKICFEVGGHLHEFILSACSAIEENAWKDGLQNKDAPERRMDELLNRIPSSISLNLRSIGQVYSQQSSTLSRNPSVQRAATVGNRANICQVIIRNTHNPQDLHEFRQPSSSVINRSQSHMTSNKVVVLAPKRSERARLESTLNDVWTKEKLPYPGMIGSRGGQIIRASAGSLVRKLSLASIHAPFSRRSGSLSLTSRKSFEMSMESRRSKSKHSTPVFEVRKESLDEVTPARTKSHQIPEVDTMDNVVSRMIGNCVSRKLSISQGPHGLARRGTKSQKISHDTGGPEVGPEDPAEIFYAETKEMTEKPEIVEEGLAGRKKRWSNPLGILKLLSADGLRHMLYSSK</sequence>
<dbReference type="Proteomes" id="UP000053789">
    <property type="component" value="Unassembled WGS sequence"/>
</dbReference>
<evidence type="ECO:0000313" key="4">
    <source>
        <dbReference type="Proteomes" id="UP000053789"/>
    </source>
</evidence>
<dbReference type="GeneID" id="27704261"/>
<dbReference type="EMBL" id="KN847000">
    <property type="protein sequence ID" value="KIW88222.1"/>
    <property type="molecule type" value="Genomic_DNA"/>
</dbReference>
<gene>
    <name evidence="3" type="ORF">Z519_11333</name>
</gene>
<organism evidence="3 4">
    <name type="scientific">Cladophialophora bantiana (strain ATCC 10958 / CBS 173.52 / CDC B-1940 / NIH 8579)</name>
    <name type="common">Xylohypha bantiana</name>
    <dbReference type="NCBI Taxonomy" id="1442370"/>
    <lineage>
        <taxon>Eukaryota</taxon>
        <taxon>Fungi</taxon>
        <taxon>Dikarya</taxon>
        <taxon>Ascomycota</taxon>
        <taxon>Pezizomycotina</taxon>
        <taxon>Eurotiomycetes</taxon>
        <taxon>Chaetothyriomycetidae</taxon>
        <taxon>Chaetothyriales</taxon>
        <taxon>Herpotrichiellaceae</taxon>
        <taxon>Cladophialophora</taxon>
    </lineage>
</organism>